<evidence type="ECO:0000256" key="6">
    <source>
        <dbReference type="SAM" id="Phobius"/>
    </source>
</evidence>
<dbReference type="AlphaFoldDB" id="A0A1S6QFX1"/>
<evidence type="ECO:0000256" key="1">
    <source>
        <dbReference type="ARBA" id="ARBA00022475"/>
    </source>
</evidence>
<dbReference type="InterPro" id="IPR010445">
    <property type="entry name" value="LapA_dom"/>
</dbReference>
<feature type="transmembrane region" description="Helical" evidence="6">
    <location>
        <begin position="37"/>
        <end position="59"/>
    </location>
</feature>
<evidence type="ECO:0000256" key="3">
    <source>
        <dbReference type="ARBA" id="ARBA00022989"/>
    </source>
</evidence>
<evidence type="ECO:0000259" key="7">
    <source>
        <dbReference type="Pfam" id="PF06305"/>
    </source>
</evidence>
<keyword evidence="5" id="KW-0175">Coiled coil</keyword>
<dbReference type="EMBL" id="CP018906">
    <property type="protein sequence ID" value="AQW20507.1"/>
    <property type="molecule type" value="Genomic_DNA"/>
</dbReference>
<feature type="domain" description="Lipopolysaccharide assembly protein A" evidence="7">
    <location>
        <begin position="25"/>
        <end position="85"/>
    </location>
</feature>
<keyword evidence="2 6" id="KW-0812">Transmembrane</keyword>
<dbReference type="KEGG" id="lcu:PL11_000435"/>
<organism evidence="8 9">
    <name type="scientific">Lentilactobacillus curieae</name>
    <dbReference type="NCBI Taxonomy" id="1138822"/>
    <lineage>
        <taxon>Bacteria</taxon>
        <taxon>Bacillati</taxon>
        <taxon>Bacillota</taxon>
        <taxon>Bacilli</taxon>
        <taxon>Lactobacillales</taxon>
        <taxon>Lactobacillaceae</taxon>
        <taxon>Lentilactobacillus</taxon>
    </lineage>
</organism>
<sequence length="133" mass="15060">MKKQVGTIIGIILIIIVAAFSLMNLNSVEVNFGFTRLQAPLIILILFSLLFGALIIFVFSSTQNVKKNRQIKRFEKLSDKKQAELATQIQELKTSLKEMETRLKNSAGKQEIGAKDQQIADLEKQIERLNKNL</sequence>
<dbReference type="OrthoDB" id="2328520at2"/>
<accession>A0A1S6QFX1</accession>
<protein>
    <recommendedName>
        <fullName evidence="7">Lipopolysaccharide assembly protein A domain-containing protein</fullName>
    </recommendedName>
</protein>
<dbReference type="Pfam" id="PF06305">
    <property type="entry name" value="LapA_dom"/>
    <property type="match status" value="1"/>
</dbReference>
<evidence type="ECO:0000313" key="9">
    <source>
        <dbReference type="Proteomes" id="UP000030361"/>
    </source>
</evidence>
<gene>
    <name evidence="8" type="ORF">PL11_000435</name>
</gene>
<keyword evidence="1" id="KW-1003">Cell membrane</keyword>
<reference evidence="8 9" key="1">
    <citation type="journal article" date="2015" name="Genome Announc.">
        <title>Genome Sequence of Lactobacillus curieae CCTCC M 2011381T, a Novel Producer of Gamma-aminobutyric Acid.</title>
        <authorList>
            <person name="Wang Y."/>
            <person name="Wang Y."/>
            <person name="Lang C."/>
            <person name="Wei D."/>
            <person name="Xu P."/>
            <person name="Xie J."/>
        </authorList>
    </citation>
    <scope>NUCLEOTIDE SEQUENCE [LARGE SCALE GENOMIC DNA]</scope>
    <source>
        <strain evidence="8 9">CCTCC M 2011381</strain>
    </source>
</reference>
<dbReference type="PANTHER" id="PTHR41335">
    <property type="entry name" value="MEMBRANE PROTEIN-RELATED"/>
    <property type="match status" value="1"/>
</dbReference>
<keyword evidence="4 6" id="KW-0472">Membrane</keyword>
<proteinExistence type="predicted"/>
<keyword evidence="9" id="KW-1185">Reference proteome</keyword>
<dbReference type="RefSeq" id="WP_035168443.1">
    <property type="nucleotide sequence ID" value="NZ_CP018906.1"/>
</dbReference>
<feature type="transmembrane region" description="Helical" evidence="6">
    <location>
        <begin position="7"/>
        <end position="25"/>
    </location>
</feature>
<name>A0A1S6QFX1_9LACO</name>
<evidence type="ECO:0000256" key="4">
    <source>
        <dbReference type="ARBA" id="ARBA00023136"/>
    </source>
</evidence>
<keyword evidence="3 6" id="KW-1133">Transmembrane helix</keyword>
<evidence type="ECO:0000256" key="2">
    <source>
        <dbReference type="ARBA" id="ARBA00022692"/>
    </source>
</evidence>
<dbReference type="eggNOG" id="COG5416">
    <property type="taxonomic scope" value="Bacteria"/>
</dbReference>
<evidence type="ECO:0000313" key="8">
    <source>
        <dbReference type="EMBL" id="AQW20507.1"/>
    </source>
</evidence>
<feature type="coiled-coil region" evidence="5">
    <location>
        <begin position="82"/>
        <end position="132"/>
    </location>
</feature>
<dbReference type="PANTHER" id="PTHR41335:SF1">
    <property type="entry name" value="MEMBRANE PROTEIN"/>
    <property type="match status" value="1"/>
</dbReference>
<dbReference type="GO" id="GO:0005886">
    <property type="term" value="C:plasma membrane"/>
    <property type="evidence" value="ECO:0007669"/>
    <property type="project" value="InterPro"/>
</dbReference>
<evidence type="ECO:0000256" key="5">
    <source>
        <dbReference type="SAM" id="Coils"/>
    </source>
</evidence>
<dbReference type="Proteomes" id="UP000030361">
    <property type="component" value="Chromosome"/>
</dbReference>